<feature type="domain" description="HAT C-terminal dimerisation" evidence="1">
    <location>
        <begin position="4"/>
        <end position="73"/>
    </location>
</feature>
<accession>A0A0C9X224</accession>
<dbReference type="AlphaFoldDB" id="A0A0C9X224"/>
<evidence type="ECO:0000313" key="3">
    <source>
        <dbReference type="Proteomes" id="UP000054477"/>
    </source>
</evidence>
<protein>
    <recommendedName>
        <fullName evidence="1">HAT C-terminal dimerisation domain-containing protein</fullName>
    </recommendedName>
</protein>
<dbReference type="PANTHER" id="PTHR47611:SF1">
    <property type="entry name" value="CCHC-TYPE DOMAIN-CONTAINING PROTEIN"/>
    <property type="match status" value="1"/>
</dbReference>
<evidence type="ECO:0000259" key="1">
    <source>
        <dbReference type="Pfam" id="PF05699"/>
    </source>
</evidence>
<reference evidence="2 3" key="1">
    <citation type="submission" date="2014-04" db="EMBL/GenBank/DDBJ databases">
        <authorList>
            <consortium name="DOE Joint Genome Institute"/>
            <person name="Kuo A."/>
            <person name="Kohler A."/>
            <person name="Nagy L.G."/>
            <person name="Floudas D."/>
            <person name="Copeland A."/>
            <person name="Barry K.W."/>
            <person name="Cichocki N."/>
            <person name="Veneault-Fourrey C."/>
            <person name="LaButti K."/>
            <person name="Lindquist E.A."/>
            <person name="Lipzen A."/>
            <person name="Lundell T."/>
            <person name="Morin E."/>
            <person name="Murat C."/>
            <person name="Sun H."/>
            <person name="Tunlid A."/>
            <person name="Henrissat B."/>
            <person name="Grigoriev I.V."/>
            <person name="Hibbett D.S."/>
            <person name="Martin F."/>
            <person name="Nordberg H.P."/>
            <person name="Cantor M.N."/>
            <person name="Hua S.X."/>
        </authorList>
    </citation>
    <scope>NUCLEOTIDE SEQUENCE [LARGE SCALE GENOMIC DNA]</scope>
    <source>
        <strain evidence="2 3">LaAM-08-1</strain>
    </source>
</reference>
<sequence length="123" mass="14072">MQRDVTKDTDLVEWWQDHAQLFPTLARIALNVLPAQASSVPCERLFSGTKQIATDRRASLGPIVFEEIVITKSAWGPDLYDMAAWNESQVKDVELFDFEELLLDDTDRLAWDKDMEADVVDGW</sequence>
<dbReference type="EMBL" id="KN839148">
    <property type="protein sequence ID" value="KIJ90587.1"/>
    <property type="molecule type" value="Genomic_DNA"/>
</dbReference>
<dbReference type="Pfam" id="PF05699">
    <property type="entry name" value="Dimer_Tnp_hAT"/>
    <property type="match status" value="1"/>
</dbReference>
<gene>
    <name evidence="2" type="ORF">K443DRAFT_15093</name>
</gene>
<dbReference type="GO" id="GO:0046983">
    <property type="term" value="F:protein dimerization activity"/>
    <property type="evidence" value="ECO:0007669"/>
    <property type="project" value="InterPro"/>
</dbReference>
<reference evidence="3" key="2">
    <citation type="submission" date="2015-01" db="EMBL/GenBank/DDBJ databases">
        <title>Evolutionary Origins and Diversification of the Mycorrhizal Mutualists.</title>
        <authorList>
            <consortium name="DOE Joint Genome Institute"/>
            <consortium name="Mycorrhizal Genomics Consortium"/>
            <person name="Kohler A."/>
            <person name="Kuo A."/>
            <person name="Nagy L.G."/>
            <person name="Floudas D."/>
            <person name="Copeland A."/>
            <person name="Barry K.W."/>
            <person name="Cichocki N."/>
            <person name="Veneault-Fourrey C."/>
            <person name="LaButti K."/>
            <person name="Lindquist E.A."/>
            <person name="Lipzen A."/>
            <person name="Lundell T."/>
            <person name="Morin E."/>
            <person name="Murat C."/>
            <person name="Riley R."/>
            <person name="Ohm R."/>
            <person name="Sun H."/>
            <person name="Tunlid A."/>
            <person name="Henrissat B."/>
            <person name="Grigoriev I.V."/>
            <person name="Hibbett D.S."/>
            <person name="Martin F."/>
        </authorList>
    </citation>
    <scope>NUCLEOTIDE SEQUENCE [LARGE SCALE GENOMIC DNA]</scope>
    <source>
        <strain evidence="3">LaAM-08-1</strain>
    </source>
</reference>
<dbReference type="InterPro" id="IPR008906">
    <property type="entry name" value="HATC_C_dom"/>
</dbReference>
<dbReference type="OrthoDB" id="3262464at2759"/>
<proteinExistence type="predicted"/>
<keyword evidence="3" id="KW-1185">Reference proteome</keyword>
<dbReference type="InterPro" id="IPR012337">
    <property type="entry name" value="RNaseH-like_sf"/>
</dbReference>
<dbReference type="SUPFAM" id="SSF53098">
    <property type="entry name" value="Ribonuclease H-like"/>
    <property type="match status" value="1"/>
</dbReference>
<dbReference type="Proteomes" id="UP000054477">
    <property type="component" value="Unassembled WGS sequence"/>
</dbReference>
<organism evidence="2 3">
    <name type="scientific">Laccaria amethystina LaAM-08-1</name>
    <dbReference type="NCBI Taxonomy" id="1095629"/>
    <lineage>
        <taxon>Eukaryota</taxon>
        <taxon>Fungi</taxon>
        <taxon>Dikarya</taxon>
        <taxon>Basidiomycota</taxon>
        <taxon>Agaricomycotina</taxon>
        <taxon>Agaricomycetes</taxon>
        <taxon>Agaricomycetidae</taxon>
        <taxon>Agaricales</taxon>
        <taxon>Agaricineae</taxon>
        <taxon>Hydnangiaceae</taxon>
        <taxon>Laccaria</taxon>
    </lineage>
</organism>
<name>A0A0C9X224_9AGAR</name>
<dbReference type="PANTHER" id="PTHR47611">
    <property type="entry name" value="HAT DIMERISATION DOMAIN, C-TERMINAL"/>
    <property type="match status" value="1"/>
</dbReference>
<evidence type="ECO:0000313" key="2">
    <source>
        <dbReference type="EMBL" id="KIJ90587.1"/>
    </source>
</evidence>
<dbReference type="HOGENOM" id="CLU_009123_9_0_1"/>